<feature type="domain" description="RNase H type-1" evidence="1">
    <location>
        <begin position="128"/>
        <end position="167"/>
    </location>
</feature>
<accession>A0AAW2IX59</accession>
<sequence>MNRIAHGWNFGDLDDRILEKEYRYVRVESFKFQGHRSEDDMLVKSKKENDHISHLKQAFEVMRIYGMKLNLTECTFGHVMARPDASRRLVKLAVELGEHDIEHQDRASIKAQILANCIMEFVEEIEIEVTARLSFATTNNEAEYEALILGLELAHEAGAKELDVCTDP</sequence>
<dbReference type="GO" id="GO:0004523">
    <property type="term" value="F:RNA-DNA hybrid ribonuclease activity"/>
    <property type="evidence" value="ECO:0007669"/>
    <property type="project" value="InterPro"/>
</dbReference>
<dbReference type="InterPro" id="IPR002156">
    <property type="entry name" value="RNaseH_domain"/>
</dbReference>
<evidence type="ECO:0000259" key="1">
    <source>
        <dbReference type="Pfam" id="PF13456"/>
    </source>
</evidence>
<dbReference type="InterPro" id="IPR043502">
    <property type="entry name" value="DNA/RNA_pol_sf"/>
</dbReference>
<dbReference type="GO" id="GO:0003676">
    <property type="term" value="F:nucleic acid binding"/>
    <property type="evidence" value="ECO:0007669"/>
    <property type="project" value="InterPro"/>
</dbReference>
<dbReference type="Gene3D" id="3.30.420.10">
    <property type="entry name" value="Ribonuclease H-like superfamily/Ribonuclease H"/>
    <property type="match status" value="1"/>
</dbReference>
<evidence type="ECO:0000313" key="2">
    <source>
        <dbReference type="EMBL" id="KAL0286760.1"/>
    </source>
</evidence>
<dbReference type="PANTHER" id="PTHR48475:SF2">
    <property type="entry name" value="RIBONUCLEASE H"/>
    <property type="match status" value="1"/>
</dbReference>
<reference evidence="2" key="1">
    <citation type="submission" date="2020-06" db="EMBL/GenBank/DDBJ databases">
        <authorList>
            <person name="Li T."/>
            <person name="Hu X."/>
            <person name="Zhang T."/>
            <person name="Song X."/>
            <person name="Zhang H."/>
            <person name="Dai N."/>
            <person name="Sheng W."/>
            <person name="Hou X."/>
            <person name="Wei L."/>
        </authorList>
    </citation>
    <scope>NUCLEOTIDE SEQUENCE</scope>
    <source>
        <strain evidence="2">KEN8</strain>
        <tissue evidence="2">Leaf</tissue>
    </source>
</reference>
<protein>
    <recommendedName>
        <fullName evidence="1">RNase H type-1 domain-containing protein</fullName>
    </recommendedName>
</protein>
<comment type="caution">
    <text evidence="2">The sequence shown here is derived from an EMBL/GenBank/DDBJ whole genome shotgun (WGS) entry which is preliminary data.</text>
</comment>
<dbReference type="EMBL" id="JACGWM010001856">
    <property type="protein sequence ID" value="KAL0286760.1"/>
    <property type="molecule type" value="Genomic_DNA"/>
</dbReference>
<dbReference type="InterPro" id="IPR036397">
    <property type="entry name" value="RNaseH_sf"/>
</dbReference>
<gene>
    <name evidence="2" type="ORF">Scaly_2784000</name>
</gene>
<organism evidence="2">
    <name type="scientific">Sesamum calycinum</name>
    <dbReference type="NCBI Taxonomy" id="2727403"/>
    <lineage>
        <taxon>Eukaryota</taxon>
        <taxon>Viridiplantae</taxon>
        <taxon>Streptophyta</taxon>
        <taxon>Embryophyta</taxon>
        <taxon>Tracheophyta</taxon>
        <taxon>Spermatophyta</taxon>
        <taxon>Magnoliopsida</taxon>
        <taxon>eudicotyledons</taxon>
        <taxon>Gunneridae</taxon>
        <taxon>Pentapetalae</taxon>
        <taxon>asterids</taxon>
        <taxon>lamiids</taxon>
        <taxon>Lamiales</taxon>
        <taxon>Pedaliaceae</taxon>
        <taxon>Sesamum</taxon>
    </lineage>
</organism>
<dbReference type="AlphaFoldDB" id="A0AAW2IX59"/>
<dbReference type="Pfam" id="PF13456">
    <property type="entry name" value="RVT_3"/>
    <property type="match status" value="1"/>
</dbReference>
<name>A0AAW2IX59_9LAMI</name>
<dbReference type="SUPFAM" id="SSF56672">
    <property type="entry name" value="DNA/RNA polymerases"/>
    <property type="match status" value="1"/>
</dbReference>
<dbReference type="PANTHER" id="PTHR48475">
    <property type="entry name" value="RIBONUCLEASE H"/>
    <property type="match status" value="1"/>
</dbReference>
<proteinExistence type="predicted"/>
<reference evidence="2" key="2">
    <citation type="journal article" date="2024" name="Plant">
        <title>Genomic evolution and insights into agronomic trait innovations of Sesamum species.</title>
        <authorList>
            <person name="Miao H."/>
            <person name="Wang L."/>
            <person name="Qu L."/>
            <person name="Liu H."/>
            <person name="Sun Y."/>
            <person name="Le M."/>
            <person name="Wang Q."/>
            <person name="Wei S."/>
            <person name="Zheng Y."/>
            <person name="Lin W."/>
            <person name="Duan Y."/>
            <person name="Cao H."/>
            <person name="Xiong S."/>
            <person name="Wang X."/>
            <person name="Wei L."/>
            <person name="Li C."/>
            <person name="Ma Q."/>
            <person name="Ju M."/>
            <person name="Zhao R."/>
            <person name="Li G."/>
            <person name="Mu C."/>
            <person name="Tian Q."/>
            <person name="Mei H."/>
            <person name="Zhang T."/>
            <person name="Gao T."/>
            <person name="Zhang H."/>
        </authorList>
    </citation>
    <scope>NUCLEOTIDE SEQUENCE</scope>
    <source>
        <strain evidence="2">KEN8</strain>
    </source>
</reference>
<dbReference type="Gene3D" id="3.30.70.270">
    <property type="match status" value="1"/>
</dbReference>
<dbReference type="InterPro" id="IPR043128">
    <property type="entry name" value="Rev_trsase/Diguanyl_cyclase"/>
</dbReference>